<sequence>MPGRGADRRATDRDDERRAETWALGRGTAMLLAIGLAALLWLAVQLERATHVVTEAETARTVSAETTR</sequence>
<gene>
    <name evidence="2" type="ORF">rosag_49280</name>
</gene>
<accession>A0AA37Q8A3</accession>
<feature type="transmembrane region" description="Helical" evidence="1">
    <location>
        <begin position="21"/>
        <end position="44"/>
    </location>
</feature>
<reference evidence="2" key="1">
    <citation type="submission" date="2022-08" db="EMBL/GenBank/DDBJ databases">
        <title>Draft genome sequencing of Roseisolibacter agri AW1220.</title>
        <authorList>
            <person name="Tobiishi Y."/>
            <person name="Tonouchi A."/>
        </authorList>
    </citation>
    <scope>NUCLEOTIDE SEQUENCE</scope>
    <source>
        <strain evidence="2">AW1220</strain>
    </source>
</reference>
<evidence type="ECO:0000256" key="1">
    <source>
        <dbReference type="SAM" id="Phobius"/>
    </source>
</evidence>
<keyword evidence="3" id="KW-1185">Reference proteome</keyword>
<keyword evidence="1" id="KW-1133">Transmembrane helix</keyword>
<organism evidence="2 3">
    <name type="scientific">Roseisolibacter agri</name>
    <dbReference type="NCBI Taxonomy" id="2014610"/>
    <lineage>
        <taxon>Bacteria</taxon>
        <taxon>Pseudomonadati</taxon>
        <taxon>Gemmatimonadota</taxon>
        <taxon>Gemmatimonadia</taxon>
        <taxon>Gemmatimonadales</taxon>
        <taxon>Gemmatimonadaceae</taxon>
        <taxon>Roseisolibacter</taxon>
    </lineage>
</organism>
<comment type="caution">
    <text evidence="2">The sequence shown here is derived from an EMBL/GenBank/DDBJ whole genome shotgun (WGS) entry which is preliminary data.</text>
</comment>
<dbReference type="RefSeq" id="WP_284352813.1">
    <property type="nucleotide sequence ID" value="NZ_BRXS01000010.1"/>
</dbReference>
<keyword evidence="1" id="KW-0812">Transmembrane</keyword>
<dbReference type="EMBL" id="BRXS01000010">
    <property type="protein sequence ID" value="GLC28415.1"/>
    <property type="molecule type" value="Genomic_DNA"/>
</dbReference>
<evidence type="ECO:0000313" key="2">
    <source>
        <dbReference type="EMBL" id="GLC28415.1"/>
    </source>
</evidence>
<proteinExistence type="predicted"/>
<keyword evidence="1" id="KW-0472">Membrane</keyword>
<evidence type="ECO:0000313" key="3">
    <source>
        <dbReference type="Proteomes" id="UP001161325"/>
    </source>
</evidence>
<dbReference type="AlphaFoldDB" id="A0AA37Q8A3"/>
<name>A0AA37Q8A3_9BACT</name>
<protein>
    <submittedName>
        <fullName evidence="2">Uncharacterized protein</fullName>
    </submittedName>
</protein>
<dbReference type="Proteomes" id="UP001161325">
    <property type="component" value="Unassembled WGS sequence"/>
</dbReference>